<dbReference type="PANTHER" id="PTHR48059:SF30">
    <property type="entry name" value="OS06G0587000 PROTEIN"/>
    <property type="match status" value="1"/>
</dbReference>
<keyword evidence="6" id="KW-1185">Reference proteome</keyword>
<dbReference type="InterPro" id="IPR032675">
    <property type="entry name" value="LRR_dom_sf"/>
</dbReference>
<dbReference type="PANTHER" id="PTHR48059">
    <property type="entry name" value="POLYGALACTURONASE INHIBITOR 1"/>
    <property type="match status" value="1"/>
</dbReference>
<sequence length="1621" mass="175731">MVAVKAWLLVLGLAVLLPVCASQRPAAKALCPGVSGGVCGRACQLHICNALGRFYRATLNETDPWDKEYGWELTATTTCEQLVGRGAQRQAVYCRWFGITCCSPEGMAAGNCSAINSVYSIQMPINNLNASVGNIEMVQPMQQVHDCGMRILNLEANNLVGQFHPAWGALKDLLVFNYGNCWISGSIPNSMRSMRNLTQINLSNNWLNGTLPDWLDEFQQLRILNLGSQFGDNEGSESVGLTGTVPRQLSELRELRELNLESNALTGELPAMLCHGDDSNLLVLNLRGNQLSGNATSVESCGNLVTLDVSHNDFEGPMPASEQWDELASYRTNHNRLSGTFPAKLATSARILEHLDVSSNLLTGRLPNQVTILSGLKTLLMSGNRFTGTLTEDVFFLPALMVFDVSNNSFVGTIHEAIGLSYSLQSIDYSNNPGITGRIPPQMGLLQGLQTARLQNTSLSCSGIIKPYTVTTNASCSDPGRCKTPKRFGDEVTGQHVCREQEQLPCFLKFSDYLLPREDASNMRCKYIVRLPRDKALKACAGSPDADPTDLGDYAPLLADIRPEAYEQSWYVDPSYFQYQQCECLMGYRAEWDAHRTTLTCTPQPPSSAADQRTAIIVSSIAGALVLALLLLVWRQYLTTRPRWLRERVMQAKRTKGPPRCTKAGDKVTVSVVVTDVKDFSELTRKCPELMNKAMGGHNNILRKACHTHAGYVMDQEGDSWSVAFHSAEDAVGFSLQVQQALAQKVWGMRLGASEAALAELRNMTTMRGTPLQARHSQESGYVTPTASAQQQQQQQQHCNGAAATLDIDNSWTSAQHPALAGAAHGKSSFGSSVHWTGPDRASGSITHKASDSSSKVWMHSAAAFVRRFSQFGRSGSSQQQQLRAASEHVPMQVLRLALRVGIATGTLPYGVDVASCAVKDRAKDMVCDVANAGQILMDEPTFLLVKDSLSALGTVNEGGYDDAMLQQLMQSQAIGKLQQQVACGGVCARRQHSSQSFSSDVLAQDHQDYDNDAIVVHMGCFEVPAPNADDSSGGHGTTNSLLAAMQPSADSQIELVVPRAAAAAAARSSAKQGGKHAQPQAKQQLHLYSVAAPGMRQRASSTEQLSRILSWSDAVNMRPGWVQVQKGFWEAPGAREMDLSPSTGVYQAGHAPLPDVTIVFAVVAGAAGFTFKRSRSDTRYVNKVIRRCMLQQLAVLPGGDGYLCRCQEADLKYMVAFENPHKAVQWCLAVQEALMYAHWPASVLSHPGFEQVLDPASGLPLFRGPRLRMGLAEGQPNSVVPDHNGRANYWGSCVNRAARYMDAAAHGGQVVTDTELLHKVVAVWAAQDKDDSANNTADSNVLELLPPIEASPREHPQQQQQQGRSDEPPAQQQQQQQQQQAASPAAVPGSQLAQLPVWSRAKRWGQLTSPAAAAADSDPQGLLVPAQRSRSETYAARQVTFSLPPHPQRLQHSLQLPPAPQQQQQQQRQGLQLRGGSCSSSFTYGARPRLPAAELCATSFQSLLLAHQGSLPNASRAAATLTDLPEAGLTITSPDGVAAAQCEAVTAMHLGTFTFKGSGEFAMVHVLHASLSRRVFPSEPPKGKGQRLVAGLGRVEGLQEVSLQIPQSLLEARRAFMMSV</sequence>
<dbReference type="InterPro" id="IPR051848">
    <property type="entry name" value="PGIP"/>
</dbReference>
<reference evidence="5 6" key="1">
    <citation type="submission" date="2023-05" db="EMBL/GenBank/DDBJ databases">
        <title>A 100% complete, gapless, phased diploid assembly of the Scenedesmus obliquus UTEX 3031 genome.</title>
        <authorList>
            <person name="Biondi T.C."/>
            <person name="Hanschen E.R."/>
            <person name="Kwon T."/>
            <person name="Eng W."/>
            <person name="Kruse C.P.S."/>
            <person name="Koehler S.I."/>
            <person name="Kunde Y."/>
            <person name="Gleasner C.D."/>
            <person name="You Mak K.T."/>
            <person name="Polle J."/>
            <person name="Hovde B.T."/>
            <person name="Starkenburg S.R."/>
        </authorList>
    </citation>
    <scope>NUCLEOTIDE SEQUENCE [LARGE SCALE GENOMIC DNA]</scope>
    <source>
        <strain evidence="5 6">DOE0152z</strain>
    </source>
</reference>
<comment type="subcellular location">
    <subcellularLocation>
        <location evidence="1">Cell envelope</location>
    </subcellularLocation>
    <subcellularLocation>
        <location evidence="2">Cytoplasm</location>
        <location evidence="2">Cytoskeleton</location>
        <location evidence="2">Cilium axoneme</location>
    </subcellularLocation>
</comment>
<evidence type="ECO:0000256" key="1">
    <source>
        <dbReference type="ARBA" id="ARBA00004196"/>
    </source>
</evidence>
<evidence type="ECO:0008006" key="7">
    <source>
        <dbReference type="Google" id="ProtNLM"/>
    </source>
</evidence>
<name>A0ABY8TRP8_TETOB</name>
<evidence type="ECO:0000313" key="5">
    <source>
        <dbReference type="EMBL" id="WIA10128.1"/>
    </source>
</evidence>
<feature type="compositionally biased region" description="Low complexity" evidence="3">
    <location>
        <begin position="1451"/>
        <end position="1473"/>
    </location>
</feature>
<evidence type="ECO:0000256" key="4">
    <source>
        <dbReference type="SAM" id="SignalP"/>
    </source>
</evidence>
<feature type="signal peptide" evidence="4">
    <location>
        <begin position="1"/>
        <end position="22"/>
    </location>
</feature>
<organism evidence="5 6">
    <name type="scientific">Tetradesmus obliquus</name>
    <name type="common">Green alga</name>
    <name type="synonym">Acutodesmus obliquus</name>
    <dbReference type="NCBI Taxonomy" id="3088"/>
    <lineage>
        <taxon>Eukaryota</taxon>
        <taxon>Viridiplantae</taxon>
        <taxon>Chlorophyta</taxon>
        <taxon>core chlorophytes</taxon>
        <taxon>Chlorophyceae</taxon>
        <taxon>CS clade</taxon>
        <taxon>Sphaeropleales</taxon>
        <taxon>Scenedesmaceae</taxon>
        <taxon>Tetradesmus</taxon>
    </lineage>
</organism>
<dbReference type="Gene3D" id="3.30.70.1230">
    <property type="entry name" value="Nucleotide cyclase"/>
    <property type="match status" value="2"/>
</dbReference>
<keyword evidence="4" id="KW-0732">Signal</keyword>
<feature type="region of interest" description="Disordered" evidence="3">
    <location>
        <begin position="1350"/>
        <end position="1391"/>
    </location>
</feature>
<proteinExistence type="predicted"/>
<evidence type="ECO:0000313" key="6">
    <source>
        <dbReference type="Proteomes" id="UP001244341"/>
    </source>
</evidence>
<evidence type="ECO:0000256" key="3">
    <source>
        <dbReference type="SAM" id="MobiDB-lite"/>
    </source>
</evidence>
<dbReference type="Pfam" id="PF00560">
    <property type="entry name" value="LRR_1"/>
    <property type="match status" value="1"/>
</dbReference>
<dbReference type="EMBL" id="CP126209">
    <property type="protein sequence ID" value="WIA10128.1"/>
    <property type="molecule type" value="Genomic_DNA"/>
</dbReference>
<dbReference type="InterPro" id="IPR029787">
    <property type="entry name" value="Nucleotide_cyclase"/>
</dbReference>
<dbReference type="Proteomes" id="UP001244341">
    <property type="component" value="Chromosome 2b"/>
</dbReference>
<feature type="compositionally biased region" description="Polar residues" evidence="3">
    <location>
        <begin position="779"/>
        <end position="789"/>
    </location>
</feature>
<accession>A0ABY8TRP8</accession>
<feature type="compositionally biased region" description="Low complexity" evidence="3">
    <location>
        <begin position="1358"/>
        <end position="1387"/>
    </location>
</feature>
<dbReference type="SUPFAM" id="SSF55073">
    <property type="entry name" value="Nucleotide cyclase"/>
    <property type="match status" value="2"/>
</dbReference>
<feature type="chain" id="PRO_5046408825" description="Guanylate cyclase domain-containing protein" evidence="4">
    <location>
        <begin position="23"/>
        <end position="1621"/>
    </location>
</feature>
<feature type="region of interest" description="Disordered" evidence="3">
    <location>
        <begin position="771"/>
        <end position="795"/>
    </location>
</feature>
<feature type="region of interest" description="Disordered" evidence="3">
    <location>
        <begin position="1448"/>
        <end position="1475"/>
    </location>
</feature>
<dbReference type="InterPro" id="IPR001611">
    <property type="entry name" value="Leu-rich_rpt"/>
</dbReference>
<dbReference type="Gene3D" id="3.80.10.10">
    <property type="entry name" value="Ribonuclease Inhibitor"/>
    <property type="match status" value="2"/>
</dbReference>
<dbReference type="SUPFAM" id="SSF52058">
    <property type="entry name" value="L domain-like"/>
    <property type="match status" value="1"/>
</dbReference>
<gene>
    <name evidence="5" type="ORF">OEZ85_010335</name>
</gene>
<protein>
    <recommendedName>
        <fullName evidence="7">Guanylate cyclase domain-containing protein</fullName>
    </recommendedName>
</protein>
<evidence type="ECO:0000256" key="2">
    <source>
        <dbReference type="ARBA" id="ARBA00004430"/>
    </source>
</evidence>